<organism evidence="4 5">
    <name type="scientific">Sulfurirhabdus autotrophica</name>
    <dbReference type="NCBI Taxonomy" id="1706046"/>
    <lineage>
        <taxon>Bacteria</taxon>
        <taxon>Pseudomonadati</taxon>
        <taxon>Pseudomonadota</taxon>
        <taxon>Betaproteobacteria</taxon>
        <taxon>Nitrosomonadales</taxon>
        <taxon>Sulfuricellaceae</taxon>
        <taxon>Sulfurirhabdus</taxon>
    </lineage>
</organism>
<dbReference type="SUPFAM" id="SSF52833">
    <property type="entry name" value="Thioredoxin-like"/>
    <property type="match status" value="2"/>
</dbReference>
<dbReference type="PANTHER" id="PTHR15337:SF11">
    <property type="entry name" value="THIOREDOXIN DOMAIN-CONTAINING PROTEIN"/>
    <property type="match status" value="1"/>
</dbReference>
<gene>
    <name evidence="4" type="ORF">EDC63_11326</name>
</gene>
<keyword evidence="1 2" id="KW-0732">Signal</keyword>
<evidence type="ECO:0000313" key="5">
    <source>
        <dbReference type="Proteomes" id="UP000295367"/>
    </source>
</evidence>
<dbReference type="InterPro" id="IPR012336">
    <property type="entry name" value="Thioredoxin-like_fold"/>
</dbReference>
<dbReference type="Proteomes" id="UP000295367">
    <property type="component" value="Unassembled WGS sequence"/>
</dbReference>
<evidence type="ECO:0000256" key="1">
    <source>
        <dbReference type="ARBA" id="ARBA00022729"/>
    </source>
</evidence>
<evidence type="ECO:0000313" key="4">
    <source>
        <dbReference type="EMBL" id="TCV84091.1"/>
    </source>
</evidence>
<feature type="chain" id="PRO_5020634643" evidence="2">
    <location>
        <begin position="22"/>
        <end position="344"/>
    </location>
</feature>
<dbReference type="InterPro" id="IPR013766">
    <property type="entry name" value="Thioredoxin_domain"/>
</dbReference>
<protein>
    <submittedName>
        <fullName evidence="4">Thioredoxin-related protein</fullName>
    </submittedName>
</protein>
<dbReference type="Pfam" id="PF13098">
    <property type="entry name" value="Thioredoxin_2"/>
    <property type="match status" value="2"/>
</dbReference>
<dbReference type="RefSeq" id="WP_124945072.1">
    <property type="nucleotide sequence ID" value="NZ_BHVT01000008.1"/>
</dbReference>
<sequence length="344" mass="39664">MIANRLCSLLVLFWISMPTLAAETPPSTPPSPHAIEIPSWFKESFLDLDKDIKEAAAEKKRVMLYFGQDGCPYCTKLMQVNFSQKDIVAQMHRYYDAIALNIWGDREVTWLDGKTRTEKEFAAFLRVQFTPTLLFIDEQGMVVLRINGYYPPHKLRAALDYVGKHMENQTPFHDYLKTAATEPSSGKLHDEPFFLTVPHDLQRTQQLSTKPLMVLFEQKECAECDEMHNKGFKDKYVLDLLKQFNVVRLSLFGKESLITPNGKKMTEAEWGRALNVAYTPGIVFFDTQGKEVFRVDAYLKSFHLASSLDYVASKSYLTQPNFQRFIESRADKMRKAGIPFDIWQ</sequence>
<dbReference type="EMBL" id="SMCO01000013">
    <property type="protein sequence ID" value="TCV84091.1"/>
    <property type="molecule type" value="Genomic_DNA"/>
</dbReference>
<dbReference type="InterPro" id="IPR051099">
    <property type="entry name" value="AGR/TXD"/>
</dbReference>
<keyword evidence="5" id="KW-1185">Reference proteome</keyword>
<dbReference type="OrthoDB" id="9791630at2"/>
<evidence type="ECO:0000259" key="3">
    <source>
        <dbReference type="PROSITE" id="PS51352"/>
    </source>
</evidence>
<reference evidence="4 5" key="1">
    <citation type="submission" date="2019-03" db="EMBL/GenBank/DDBJ databases">
        <title>Genomic Encyclopedia of Type Strains, Phase IV (KMG-IV): sequencing the most valuable type-strain genomes for metagenomic binning, comparative biology and taxonomic classification.</title>
        <authorList>
            <person name="Goeker M."/>
        </authorList>
    </citation>
    <scope>NUCLEOTIDE SEQUENCE [LARGE SCALE GENOMIC DNA]</scope>
    <source>
        <strain evidence="4 5">DSM 100309</strain>
    </source>
</reference>
<dbReference type="PANTHER" id="PTHR15337">
    <property type="entry name" value="ANTERIOR GRADIENT PROTEIN-RELATED"/>
    <property type="match status" value="1"/>
</dbReference>
<feature type="domain" description="Thioredoxin" evidence="3">
    <location>
        <begin position="18"/>
        <end position="164"/>
    </location>
</feature>
<accession>A0A4R3XYV9</accession>
<proteinExistence type="predicted"/>
<comment type="caution">
    <text evidence="4">The sequence shown here is derived from an EMBL/GenBank/DDBJ whole genome shotgun (WGS) entry which is preliminary data.</text>
</comment>
<evidence type="ECO:0000256" key="2">
    <source>
        <dbReference type="SAM" id="SignalP"/>
    </source>
</evidence>
<dbReference type="Gene3D" id="3.40.30.10">
    <property type="entry name" value="Glutaredoxin"/>
    <property type="match status" value="2"/>
</dbReference>
<name>A0A4R3XYV9_9PROT</name>
<dbReference type="PROSITE" id="PS51352">
    <property type="entry name" value="THIOREDOXIN_2"/>
    <property type="match status" value="1"/>
</dbReference>
<dbReference type="InterPro" id="IPR036249">
    <property type="entry name" value="Thioredoxin-like_sf"/>
</dbReference>
<feature type="signal peptide" evidence="2">
    <location>
        <begin position="1"/>
        <end position="21"/>
    </location>
</feature>
<dbReference type="AlphaFoldDB" id="A0A4R3XYV9"/>